<dbReference type="PRINTS" id="PR01506">
    <property type="entry name" value="TATBPROTEIN"/>
</dbReference>
<evidence type="ECO:0000256" key="3">
    <source>
        <dbReference type="ARBA" id="ARBA00022475"/>
    </source>
</evidence>
<evidence type="ECO:0000256" key="6">
    <source>
        <dbReference type="ARBA" id="ARBA00022989"/>
    </source>
</evidence>
<dbReference type="RefSeq" id="WP_114283215.1">
    <property type="nucleotide sequence ID" value="NZ_PSYR01000002.1"/>
</dbReference>
<keyword evidence="6 9" id="KW-1133">Transmembrane helix</keyword>
<dbReference type="GO" id="GO:0043953">
    <property type="term" value="P:protein transport by the Tat complex"/>
    <property type="evidence" value="ECO:0007669"/>
    <property type="project" value="UniProtKB-UniRule"/>
</dbReference>
<dbReference type="HAMAP" id="MF_00237">
    <property type="entry name" value="TatB"/>
    <property type="match status" value="1"/>
</dbReference>
<dbReference type="EMBL" id="PSYR01000002">
    <property type="protein sequence ID" value="RCN56682.1"/>
    <property type="molecule type" value="Genomic_DNA"/>
</dbReference>
<dbReference type="Gene3D" id="1.20.5.3310">
    <property type="match status" value="1"/>
</dbReference>
<protein>
    <recommendedName>
        <fullName evidence="9">Sec-independent protein translocase protein TatB</fullName>
    </recommendedName>
</protein>
<feature type="compositionally biased region" description="Basic residues" evidence="10">
    <location>
        <begin position="116"/>
        <end position="129"/>
    </location>
</feature>
<dbReference type="InterPro" id="IPR003369">
    <property type="entry name" value="TatA/B/E"/>
</dbReference>
<evidence type="ECO:0000256" key="8">
    <source>
        <dbReference type="ARBA" id="ARBA00023136"/>
    </source>
</evidence>
<evidence type="ECO:0000256" key="7">
    <source>
        <dbReference type="ARBA" id="ARBA00023010"/>
    </source>
</evidence>
<dbReference type="GO" id="GO:0008320">
    <property type="term" value="F:protein transmembrane transporter activity"/>
    <property type="evidence" value="ECO:0007669"/>
    <property type="project" value="UniProtKB-UniRule"/>
</dbReference>
<evidence type="ECO:0000256" key="10">
    <source>
        <dbReference type="SAM" id="MobiDB-lite"/>
    </source>
</evidence>
<dbReference type="Pfam" id="PF02416">
    <property type="entry name" value="TatA_B_E"/>
    <property type="match status" value="1"/>
</dbReference>
<name>A0A368HHC5_9GAMM</name>
<comment type="subcellular location">
    <subcellularLocation>
        <location evidence="9">Cell membrane</location>
        <topology evidence="9">Single-pass membrane protein</topology>
    </subcellularLocation>
    <subcellularLocation>
        <location evidence="1">Membrane</location>
        <topology evidence="1">Single-pass membrane protein</topology>
    </subcellularLocation>
</comment>
<keyword evidence="2 9" id="KW-0813">Transport</keyword>
<evidence type="ECO:0000313" key="11">
    <source>
        <dbReference type="EMBL" id="RCN56682.1"/>
    </source>
</evidence>
<gene>
    <name evidence="9" type="primary">tatB</name>
    <name evidence="11" type="ORF">C4900_12970</name>
</gene>
<keyword evidence="3 9" id="KW-1003">Cell membrane</keyword>
<keyword evidence="8 9" id="KW-0472">Membrane</keyword>
<dbReference type="OrthoDB" id="9816005at2"/>
<reference evidence="11 12" key="1">
    <citation type="submission" date="2018-02" db="EMBL/GenBank/DDBJ databases">
        <title>Insights into the biology of acidophilic members of the Acidiferrobacteraceae family derived from comparative genomic analyses.</title>
        <authorList>
            <person name="Issotta F."/>
            <person name="Thyssen C."/>
            <person name="Mena C."/>
            <person name="Moya A."/>
            <person name="Bellenberg S."/>
            <person name="Sproer C."/>
            <person name="Covarrubias P.C."/>
            <person name="Sand W."/>
            <person name="Quatrini R."/>
            <person name="Vera M."/>
        </authorList>
    </citation>
    <scope>NUCLEOTIDE SEQUENCE [LARGE SCALE GENOMIC DNA]</scope>
    <source>
        <strain evidence="12">m-1</strain>
    </source>
</reference>
<comment type="caution">
    <text evidence="11">The sequence shown here is derived from an EMBL/GenBank/DDBJ whole genome shotgun (WGS) entry which is preliminary data.</text>
</comment>
<keyword evidence="7 9" id="KW-0811">Translocation</keyword>
<keyword evidence="4 9" id="KW-0812">Transmembrane</keyword>
<organism evidence="11 12">
    <name type="scientific">Acidiferrobacter thiooxydans</name>
    <dbReference type="NCBI Taxonomy" id="163359"/>
    <lineage>
        <taxon>Bacteria</taxon>
        <taxon>Pseudomonadati</taxon>
        <taxon>Pseudomonadota</taxon>
        <taxon>Gammaproteobacteria</taxon>
        <taxon>Acidiferrobacterales</taxon>
        <taxon>Acidiferrobacteraceae</taxon>
        <taxon>Acidiferrobacter</taxon>
    </lineage>
</organism>
<evidence type="ECO:0000256" key="9">
    <source>
        <dbReference type="HAMAP-Rule" id="MF_00237"/>
    </source>
</evidence>
<evidence type="ECO:0000313" key="12">
    <source>
        <dbReference type="Proteomes" id="UP000253250"/>
    </source>
</evidence>
<keyword evidence="5 9" id="KW-0653">Protein transport</keyword>
<evidence type="ECO:0000256" key="2">
    <source>
        <dbReference type="ARBA" id="ARBA00022448"/>
    </source>
</evidence>
<proteinExistence type="inferred from homology"/>
<dbReference type="GO" id="GO:0033281">
    <property type="term" value="C:TAT protein transport complex"/>
    <property type="evidence" value="ECO:0007669"/>
    <property type="project" value="UniProtKB-UniRule"/>
</dbReference>
<dbReference type="InterPro" id="IPR018448">
    <property type="entry name" value="TatB"/>
</dbReference>
<comment type="similarity">
    <text evidence="9">Belongs to the TatB family.</text>
</comment>
<comment type="function">
    <text evidence="9">Part of the twin-arginine translocation (Tat) system that transports large folded proteins containing a characteristic twin-arginine motif in their signal peptide across membranes. Together with TatC, TatB is part of a receptor directly interacting with Tat signal peptides. TatB may form an oligomeric binding site that transiently accommodates folded Tat precursor proteins before their translocation.</text>
</comment>
<evidence type="ECO:0000256" key="1">
    <source>
        <dbReference type="ARBA" id="ARBA00004167"/>
    </source>
</evidence>
<sequence length="147" mass="16511">MFDFSFTELLIIGVVAVIVFDPRHLPDAARGAGRWVARARRFMIKMKEELDGQVGTEHLAPLRELNQEWQRTKALLQDTLPSEWRESLGDESPDRTPPALEASPDVPRRPRPASPSRRRRRRGRRRPSHRAQAGASSVGKGNGGEGV</sequence>
<comment type="subunit">
    <text evidence="9">The Tat system comprises two distinct complexes: a TatABC complex, containing multiple copies of TatA, TatB and TatC subunits, and a separate TatA complex, containing only TatA subunits. Substrates initially bind to the TatABC complex, which probably triggers association of the separate TatA complex to form the active translocon.</text>
</comment>
<feature type="compositionally biased region" description="Basic and acidic residues" evidence="10">
    <location>
        <begin position="83"/>
        <end position="94"/>
    </location>
</feature>
<feature type="region of interest" description="Disordered" evidence="10">
    <location>
        <begin position="80"/>
        <end position="147"/>
    </location>
</feature>
<dbReference type="AlphaFoldDB" id="A0A368HHC5"/>
<evidence type="ECO:0000256" key="5">
    <source>
        <dbReference type="ARBA" id="ARBA00022927"/>
    </source>
</evidence>
<keyword evidence="12" id="KW-1185">Reference proteome</keyword>
<dbReference type="Proteomes" id="UP000253250">
    <property type="component" value="Unassembled WGS sequence"/>
</dbReference>
<accession>A0A368HHC5</accession>
<evidence type="ECO:0000256" key="4">
    <source>
        <dbReference type="ARBA" id="ARBA00022692"/>
    </source>
</evidence>